<accession>A0A3S4FBA1</accession>
<evidence type="ECO:0000313" key="4">
    <source>
        <dbReference type="Proteomes" id="UP000289200"/>
    </source>
</evidence>
<dbReference type="GO" id="GO:0032324">
    <property type="term" value="P:molybdopterin cofactor biosynthetic process"/>
    <property type="evidence" value="ECO:0007669"/>
    <property type="project" value="InterPro"/>
</dbReference>
<evidence type="ECO:0000259" key="2">
    <source>
        <dbReference type="SMART" id="SM00852"/>
    </source>
</evidence>
<keyword evidence="1" id="KW-0460">Magnesium</keyword>
<evidence type="ECO:0000313" key="3">
    <source>
        <dbReference type="EMBL" id="VCU07958.1"/>
    </source>
</evidence>
<comment type="caution">
    <text evidence="3">The sequence shown here is derived from an EMBL/GenBank/DDBJ whole genome shotgun (WGS) entry which is preliminary data.</text>
</comment>
<dbReference type="InterPro" id="IPR036135">
    <property type="entry name" value="MoeA_linker/N_sf"/>
</dbReference>
<dbReference type="GO" id="GO:0016779">
    <property type="term" value="F:nucleotidyltransferase activity"/>
    <property type="evidence" value="ECO:0007669"/>
    <property type="project" value="UniProtKB-ARBA"/>
</dbReference>
<dbReference type="InterPro" id="IPR036425">
    <property type="entry name" value="MoaB/Mog-like_dom_sf"/>
</dbReference>
<dbReference type="InterPro" id="IPR025877">
    <property type="entry name" value="MobA-like_NTP_Trfase"/>
</dbReference>
<dbReference type="RefSeq" id="WP_129608114.1">
    <property type="nucleotide sequence ID" value="NZ_UWOC01000088.1"/>
</dbReference>
<protein>
    <submittedName>
        <fullName evidence="3">Purine catabolism protein PucB</fullName>
    </submittedName>
</protein>
<dbReference type="CDD" id="cd03522">
    <property type="entry name" value="MoeA_like"/>
    <property type="match status" value="1"/>
</dbReference>
<proteinExistence type="predicted"/>
<organism evidence="3 4">
    <name type="scientific">Rhodoplanes serenus</name>
    <dbReference type="NCBI Taxonomy" id="200615"/>
    <lineage>
        <taxon>Bacteria</taxon>
        <taxon>Pseudomonadati</taxon>
        <taxon>Pseudomonadota</taxon>
        <taxon>Alphaproteobacteria</taxon>
        <taxon>Hyphomicrobiales</taxon>
        <taxon>Nitrobacteraceae</taxon>
        <taxon>Rhodoplanes</taxon>
    </lineage>
</organism>
<dbReference type="PANTHER" id="PTHR43777">
    <property type="entry name" value="MOLYBDENUM COFACTOR CYTIDYLYLTRANSFERASE"/>
    <property type="match status" value="1"/>
</dbReference>
<name>A0A3S4FBA1_9BRAD</name>
<feature type="domain" description="MoaB/Mog" evidence="2">
    <location>
        <begin position="171"/>
        <end position="304"/>
    </location>
</feature>
<gene>
    <name evidence="3" type="primary">pucB</name>
    <name evidence="3" type="ORF">RHODGE_RHODGE_01101</name>
</gene>
<dbReference type="SUPFAM" id="SSF53448">
    <property type="entry name" value="Nucleotide-diphospho-sugar transferases"/>
    <property type="match status" value="1"/>
</dbReference>
<reference evidence="4" key="1">
    <citation type="submission" date="2018-10" db="EMBL/GenBank/DDBJ databases">
        <authorList>
            <person name="Peiro R."/>
            <person name="Begona"/>
            <person name="Cbmso G."/>
            <person name="Lopez M."/>
            <person name="Gonzalez S."/>
            <person name="Sacristan E."/>
            <person name="Castillo E."/>
        </authorList>
    </citation>
    <scope>NUCLEOTIDE SEQUENCE [LARGE SCALE GENOMIC DNA]</scope>
</reference>
<dbReference type="Gene3D" id="3.40.980.10">
    <property type="entry name" value="MoaB/Mog-like domain"/>
    <property type="match status" value="1"/>
</dbReference>
<dbReference type="InterPro" id="IPR029044">
    <property type="entry name" value="Nucleotide-diphossugar_trans"/>
</dbReference>
<dbReference type="Proteomes" id="UP000289200">
    <property type="component" value="Unassembled WGS sequence"/>
</dbReference>
<dbReference type="SUPFAM" id="SSF53218">
    <property type="entry name" value="Molybdenum cofactor biosynthesis proteins"/>
    <property type="match status" value="1"/>
</dbReference>
<dbReference type="InterPro" id="IPR012184">
    <property type="entry name" value="Bifunc_Mopterin-bd"/>
</dbReference>
<dbReference type="CDD" id="cd04182">
    <property type="entry name" value="GT_2_like_f"/>
    <property type="match status" value="1"/>
</dbReference>
<dbReference type="AlphaFoldDB" id="A0A3S4FBA1"/>
<dbReference type="InterPro" id="IPR001453">
    <property type="entry name" value="MoaB/Mog_dom"/>
</dbReference>
<dbReference type="Pfam" id="PF12804">
    <property type="entry name" value="NTP_transf_3"/>
    <property type="match status" value="1"/>
</dbReference>
<dbReference type="PIRSF" id="PIRSF036626">
    <property type="entry name" value="MPTBd_MobAlike"/>
    <property type="match status" value="1"/>
</dbReference>
<dbReference type="Gene3D" id="3.90.550.10">
    <property type="entry name" value="Spore Coat Polysaccharide Biosynthesis Protein SpsA, Chain A"/>
    <property type="match status" value="1"/>
</dbReference>
<sequence length="548" mass="55478">MRFGPVPVAAAAGALLVHSVRQGGLVLKKGTVIGAAEMAALAAAGIAEVVVARLDPDDVTEDTAAAAVATAVAGPLVRVDAAFTGRANLFAEAAGLLVVDRAGIDSVNAVDPDITVATLPAFAPVVEGTMVATAKIIPFAVPGRACAAAVAAAEAAAPLVRVAPYRVRKVAVVSTLLPGLADKVIDKTLRVTAARLAPAGAAVVAERRVPHETAAVTRAVEDVLREGAELAIVFGASAIADRRDVIPAAVEAAGGRIERFGMPVDPGNLLMIAEVDGRPVLGAPGCARSPKENGFDWVLARLMCGLPVTDGDVAGMGVGGLLMEIVTRPQPREMPPAVPAETNAMTPPARRLAAVVLAAGRSTRMGGPNKLLAEIGGRPLVRIAVEAALASRARPVVVVTGHQHEAVAAALAGLPVRLVHNPDHAEGLSTSVRTGIAAVPDDAEGAVVCLGDMPQVGSGLIDRLIAAFDPEKGALIVIPTIAGQRGNPVVWSRRFFPELGRLTGDVGARNLIAAYQEAVAEVAADPAAATDVDTPEALAAVKATLEGG</sequence>
<dbReference type="OrthoDB" id="9779263at2"/>
<evidence type="ECO:0000256" key="1">
    <source>
        <dbReference type="ARBA" id="ARBA00022842"/>
    </source>
</evidence>
<dbReference type="PANTHER" id="PTHR43777:SF1">
    <property type="entry name" value="MOLYBDENUM COFACTOR CYTIDYLYLTRANSFERASE"/>
    <property type="match status" value="1"/>
</dbReference>
<dbReference type="SMART" id="SM00852">
    <property type="entry name" value="MoCF_biosynth"/>
    <property type="match status" value="1"/>
</dbReference>
<dbReference type="SUPFAM" id="SSF63882">
    <property type="entry name" value="MoeA N-terminal region -like"/>
    <property type="match status" value="1"/>
</dbReference>
<dbReference type="Gene3D" id="3.90.105.10">
    <property type="entry name" value="Molybdopterin biosynthesis moea protein, domain 2"/>
    <property type="match status" value="1"/>
</dbReference>
<keyword evidence="4" id="KW-1185">Reference proteome</keyword>
<dbReference type="EMBL" id="UWOC01000088">
    <property type="protein sequence ID" value="VCU07958.1"/>
    <property type="molecule type" value="Genomic_DNA"/>
</dbReference>